<feature type="non-terminal residue" evidence="1">
    <location>
        <position position="275"/>
    </location>
</feature>
<dbReference type="Proteomes" id="UP000789920">
    <property type="component" value="Unassembled WGS sequence"/>
</dbReference>
<gene>
    <name evidence="1" type="ORF">RPERSI_LOCUS29213</name>
</gene>
<feature type="non-terminal residue" evidence="1">
    <location>
        <position position="1"/>
    </location>
</feature>
<comment type="caution">
    <text evidence="1">The sequence shown here is derived from an EMBL/GenBank/DDBJ whole genome shotgun (WGS) entry which is preliminary data.</text>
</comment>
<protein>
    <submittedName>
        <fullName evidence="1">16138_t:CDS:1</fullName>
    </submittedName>
</protein>
<accession>A0ACA9SEQ0</accession>
<organism evidence="1 2">
    <name type="scientific">Racocetra persica</name>
    <dbReference type="NCBI Taxonomy" id="160502"/>
    <lineage>
        <taxon>Eukaryota</taxon>
        <taxon>Fungi</taxon>
        <taxon>Fungi incertae sedis</taxon>
        <taxon>Mucoromycota</taxon>
        <taxon>Glomeromycotina</taxon>
        <taxon>Glomeromycetes</taxon>
        <taxon>Diversisporales</taxon>
        <taxon>Gigasporaceae</taxon>
        <taxon>Racocetra</taxon>
    </lineage>
</organism>
<name>A0ACA9SEQ0_9GLOM</name>
<evidence type="ECO:0000313" key="2">
    <source>
        <dbReference type="Proteomes" id="UP000789920"/>
    </source>
</evidence>
<sequence length="275" mass="31487">KLRIATEEDALESVPTSQKSCHPSVINKSLIYSVVRRVVWYPVVPLVVQFFNNLLETYAYTHKVVSFPLLLLCNVCLSLHGLLNALVFSQDIAVTRAFQDIKLSWWISNVNSYESHYPHLSRNKAITDEFSMIRKSSDFVELKTINYNKVDIIKKNIITDDITDIINVDIYNDITNNNLINNIVNSNSINNNNNSNNSTNNRVINNNNNGLVVQPSPLEWLRYMLLIKLFSVPRFSSRLISPRLLSPANSCETNQKKDSKRDSKQDITLNNQNND</sequence>
<reference evidence="1" key="1">
    <citation type="submission" date="2021-06" db="EMBL/GenBank/DDBJ databases">
        <authorList>
            <person name="Kallberg Y."/>
            <person name="Tangrot J."/>
            <person name="Rosling A."/>
        </authorList>
    </citation>
    <scope>NUCLEOTIDE SEQUENCE</scope>
    <source>
        <strain evidence="1">MA461A</strain>
    </source>
</reference>
<proteinExistence type="predicted"/>
<dbReference type="EMBL" id="CAJVQC010109288">
    <property type="protein sequence ID" value="CAG8834494.1"/>
    <property type="molecule type" value="Genomic_DNA"/>
</dbReference>
<keyword evidence="2" id="KW-1185">Reference proteome</keyword>
<evidence type="ECO:0000313" key="1">
    <source>
        <dbReference type="EMBL" id="CAG8834494.1"/>
    </source>
</evidence>